<accession>A0A425XWN4</accession>
<dbReference type="Gene3D" id="1.10.10.10">
    <property type="entry name" value="Winged helix-like DNA-binding domain superfamily/Winged helix DNA-binding domain"/>
    <property type="match status" value="1"/>
</dbReference>
<dbReference type="Gene3D" id="3.30.460.10">
    <property type="entry name" value="Beta Polymerase, domain 2"/>
    <property type="match status" value="1"/>
</dbReference>
<organism evidence="1 2">
    <name type="scientific">Ancylomarina euxinus</name>
    <dbReference type="NCBI Taxonomy" id="2283627"/>
    <lineage>
        <taxon>Bacteria</taxon>
        <taxon>Pseudomonadati</taxon>
        <taxon>Bacteroidota</taxon>
        <taxon>Bacteroidia</taxon>
        <taxon>Marinilabiliales</taxon>
        <taxon>Marinifilaceae</taxon>
        <taxon>Ancylomarina</taxon>
    </lineage>
</organism>
<dbReference type="OrthoDB" id="9793352at2"/>
<name>A0A425XWN4_9BACT</name>
<dbReference type="InterPro" id="IPR043519">
    <property type="entry name" value="NT_sf"/>
</dbReference>
<reference evidence="1 2" key="1">
    <citation type="submission" date="2018-07" db="EMBL/GenBank/DDBJ databases">
        <title>Draft genome sequence of Ancylomarina sp. M1P.</title>
        <authorList>
            <person name="Yadav S."/>
            <person name="Villanueva L."/>
            <person name="Damste J.S.S."/>
        </authorList>
    </citation>
    <scope>NUCLEOTIDE SEQUENCE [LARGE SCALE GENOMIC DNA]</scope>
    <source>
        <strain evidence="1 2">M1P</strain>
    </source>
</reference>
<dbReference type="InterPro" id="IPR036390">
    <property type="entry name" value="WH_DNA-bd_sf"/>
</dbReference>
<evidence type="ECO:0000313" key="2">
    <source>
        <dbReference type="Proteomes" id="UP000285794"/>
    </source>
</evidence>
<dbReference type="SUPFAM" id="SSF81301">
    <property type="entry name" value="Nucleotidyltransferase"/>
    <property type="match status" value="1"/>
</dbReference>
<gene>
    <name evidence="1" type="ORF">DWB61_16905</name>
</gene>
<dbReference type="SUPFAM" id="SSF46785">
    <property type="entry name" value="Winged helix' DNA-binding domain"/>
    <property type="match status" value="1"/>
</dbReference>
<dbReference type="AlphaFoldDB" id="A0A425XWN4"/>
<proteinExistence type="predicted"/>
<dbReference type="EMBL" id="QQWG01000027">
    <property type="protein sequence ID" value="RRG19067.1"/>
    <property type="molecule type" value="Genomic_DNA"/>
</dbReference>
<dbReference type="InterPro" id="IPR036388">
    <property type="entry name" value="WH-like_DNA-bd_sf"/>
</dbReference>
<dbReference type="CDD" id="cd05403">
    <property type="entry name" value="NT_KNTase_like"/>
    <property type="match status" value="1"/>
</dbReference>
<protein>
    <submittedName>
        <fullName evidence="1">ArsR family transcriptional regulator</fullName>
    </submittedName>
</protein>
<keyword evidence="2" id="KW-1185">Reference proteome</keyword>
<dbReference type="Proteomes" id="UP000285794">
    <property type="component" value="Unassembled WGS sequence"/>
</dbReference>
<evidence type="ECO:0000313" key="1">
    <source>
        <dbReference type="EMBL" id="RRG19067.1"/>
    </source>
</evidence>
<sequence>MLESLITSKTRIKILLKFFLNVQMKSYLRGLEAEFGESSNAIRLELNRMEEAGLLEAESEGNRKVFHANTKHPLFGDLHSIVRKHVGLDSIIEEIAEKLGDLKRVYLTGSFAKGQDSKIIDLLLVAESIDKNYLITLVEKAEDLINRKIRLLTIKPEEENLFLKNEACFLIWSNSNERYNK</sequence>
<comment type="caution">
    <text evidence="1">The sequence shown here is derived from an EMBL/GenBank/DDBJ whole genome shotgun (WGS) entry which is preliminary data.</text>
</comment>